<dbReference type="Proteomes" id="UP001055025">
    <property type="component" value="Unassembled WGS sequence"/>
</dbReference>
<protein>
    <submittedName>
        <fullName evidence="2">Uncharacterized protein</fullName>
    </submittedName>
</protein>
<dbReference type="AlphaFoldDB" id="A0AAV5B8R8"/>
<reference evidence="2" key="1">
    <citation type="journal article" date="2022" name="Int. J. Syst. Evol. Microbiol.">
        <title>Granulimonas faecalis gen. nov., sp. nov., and Leptogranulimonas caecicola gen. nov., sp. nov., novel lactate-producing Atopobiaceae bacteria isolated from mouse intestines, and an emended description of the family Atopobiaceae.</title>
        <authorList>
            <person name="Morinaga K."/>
            <person name="Kusada H."/>
            <person name="Sakamoto S."/>
            <person name="Murakami T."/>
            <person name="Toyoda A."/>
            <person name="Mori H."/>
            <person name="Meng X.Y."/>
            <person name="Takashino M."/>
            <person name="Murotomi K."/>
            <person name="Tamaki H."/>
        </authorList>
    </citation>
    <scope>NUCLEOTIDE SEQUENCE</scope>
    <source>
        <strain evidence="2">OPF53</strain>
    </source>
</reference>
<evidence type="ECO:0000313" key="2">
    <source>
        <dbReference type="EMBL" id="GJM56268.1"/>
    </source>
</evidence>
<comment type="caution">
    <text evidence="2">The sequence shown here is derived from an EMBL/GenBank/DDBJ whole genome shotgun (WGS) entry which is preliminary data.</text>
</comment>
<organism evidence="2 3">
    <name type="scientific">Granulimonas faecalis</name>
    <dbReference type="NCBI Taxonomy" id="2894155"/>
    <lineage>
        <taxon>Bacteria</taxon>
        <taxon>Bacillati</taxon>
        <taxon>Actinomycetota</taxon>
        <taxon>Coriobacteriia</taxon>
        <taxon>Coriobacteriales</taxon>
        <taxon>Kribbibacteriaceae</taxon>
        <taxon>Granulimonas</taxon>
    </lineage>
</organism>
<evidence type="ECO:0000313" key="3">
    <source>
        <dbReference type="Proteomes" id="UP001055025"/>
    </source>
</evidence>
<evidence type="ECO:0000256" key="1">
    <source>
        <dbReference type="SAM" id="MobiDB-lite"/>
    </source>
</evidence>
<dbReference type="EMBL" id="BQKC01000002">
    <property type="protein sequence ID" value="GJM56268.1"/>
    <property type="molecule type" value="Genomic_DNA"/>
</dbReference>
<name>A0AAV5B8R8_9ACTN</name>
<accession>A0AAV5B8R8</accession>
<proteinExistence type="predicted"/>
<feature type="region of interest" description="Disordered" evidence="1">
    <location>
        <begin position="43"/>
        <end position="92"/>
    </location>
</feature>
<sequence>MSVNRSIPGLSFRGPCGPLGGSLRQGLPGGSFWLGLPAEVSGGGPLGGASGGGSKPRSFRDPEGGVPGIAPWGWGPGALVGDRLVPGPEGGV</sequence>
<gene>
    <name evidence="2" type="ORF">ATOP_19230</name>
</gene>
<feature type="compositionally biased region" description="Gly residues" evidence="1">
    <location>
        <begin position="43"/>
        <end position="54"/>
    </location>
</feature>
<keyword evidence="3" id="KW-1185">Reference proteome</keyword>